<dbReference type="Gramene" id="Pp3c16_8090V3.1">
    <property type="protein sequence ID" value="Pp3c16_8090V3.1"/>
    <property type="gene ID" value="Pp3c16_8090"/>
</dbReference>
<sequence length="254" mass="27716">MALGNGSSSRSFGEGADHYMQETGEQYFSEVDSSDSENEEVPMAFATPVPRGLGKRTYGVFVDDVLAERRLKNAKLDEQLASLRSILPGSVLGEEKASVLMDAYQYIMKLQKSVDELTTELVPLSTTSANPNGLLFQEAQDAQSTSSNSICLLYQHPMVEVKREEGKIEVHIACTNRPGLLVDIMSALESKRITVLHASIACRQNVLFEALSLEKGTLVLHSGPEPLPTEAEDHVLKEIIAHAIRNDASGNNSL</sequence>
<evidence type="ECO:0000313" key="4">
    <source>
        <dbReference type="EMBL" id="PNR37535.1"/>
    </source>
</evidence>
<dbReference type="InterPro" id="IPR002912">
    <property type="entry name" value="ACT_dom"/>
</dbReference>
<dbReference type="Gramene" id="Pp3c16_8090V3.8">
    <property type="protein sequence ID" value="Pp3c16_8090V3.8"/>
    <property type="gene ID" value="Pp3c16_8090"/>
</dbReference>
<reference evidence="4 6" key="2">
    <citation type="journal article" date="2018" name="Plant J.">
        <title>The Physcomitrella patens chromosome-scale assembly reveals moss genome structure and evolution.</title>
        <authorList>
            <person name="Lang D."/>
            <person name="Ullrich K.K."/>
            <person name="Murat F."/>
            <person name="Fuchs J."/>
            <person name="Jenkins J."/>
            <person name="Haas F.B."/>
            <person name="Piednoel M."/>
            <person name="Gundlach H."/>
            <person name="Van Bel M."/>
            <person name="Meyberg R."/>
            <person name="Vives C."/>
            <person name="Morata J."/>
            <person name="Symeonidi A."/>
            <person name="Hiss M."/>
            <person name="Muchero W."/>
            <person name="Kamisugi Y."/>
            <person name="Saleh O."/>
            <person name="Blanc G."/>
            <person name="Decker E.L."/>
            <person name="van Gessel N."/>
            <person name="Grimwood J."/>
            <person name="Hayes R.D."/>
            <person name="Graham S.W."/>
            <person name="Gunter L.E."/>
            <person name="McDaniel S.F."/>
            <person name="Hoernstein S.N.W."/>
            <person name="Larsson A."/>
            <person name="Li F.W."/>
            <person name="Perroud P.F."/>
            <person name="Phillips J."/>
            <person name="Ranjan P."/>
            <person name="Rokshar D.S."/>
            <person name="Rothfels C.J."/>
            <person name="Schneider L."/>
            <person name="Shu S."/>
            <person name="Stevenson D.W."/>
            <person name="Thummler F."/>
            <person name="Tillich M."/>
            <person name="Villarreal Aguilar J.C."/>
            <person name="Widiez T."/>
            <person name="Wong G.K."/>
            <person name="Wymore A."/>
            <person name="Zhang Y."/>
            <person name="Zimmer A.D."/>
            <person name="Quatrano R.S."/>
            <person name="Mayer K.F.X."/>
            <person name="Goodstein D."/>
            <person name="Casacuberta J.M."/>
            <person name="Vandepoele K."/>
            <person name="Reski R."/>
            <person name="Cuming A.C."/>
            <person name="Tuskan G.A."/>
            <person name="Maumus F."/>
            <person name="Salse J."/>
            <person name="Schmutz J."/>
            <person name="Rensing S.A."/>
        </authorList>
    </citation>
    <scope>NUCLEOTIDE SEQUENCE [LARGE SCALE GENOMIC DNA]</scope>
    <source>
        <strain evidence="5 6">cv. Gransden 2004</strain>
    </source>
</reference>
<dbReference type="OMA" id="VHIACTN"/>
<dbReference type="GO" id="GO:0046983">
    <property type="term" value="F:protein dimerization activity"/>
    <property type="evidence" value="ECO:0007669"/>
    <property type="project" value="InterPro"/>
</dbReference>
<gene>
    <name evidence="5" type="primary">LOC112293805</name>
    <name evidence="4" type="ORF">PHYPA_020644</name>
</gene>
<reference evidence="4 6" key="1">
    <citation type="journal article" date="2008" name="Science">
        <title>The Physcomitrella genome reveals evolutionary insights into the conquest of land by plants.</title>
        <authorList>
            <person name="Rensing S."/>
            <person name="Lang D."/>
            <person name="Zimmer A."/>
            <person name="Terry A."/>
            <person name="Salamov A."/>
            <person name="Shapiro H."/>
            <person name="Nishiyama T."/>
            <person name="Perroud P.-F."/>
            <person name="Lindquist E."/>
            <person name="Kamisugi Y."/>
            <person name="Tanahashi T."/>
            <person name="Sakakibara K."/>
            <person name="Fujita T."/>
            <person name="Oishi K."/>
            <person name="Shin-I T."/>
            <person name="Kuroki Y."/>
            <person name="Toyoda A."/>
            <person name="Suzuki Y."/>
            <person name="Hashimoto A."/>
            <person name="Yamaguchi K."/>
            <person name="Sugano A."/>
            <person name="Kohara Y."/>
            <person name="Fujiyama A."/>
            <person name="Anterola A."/>
            <person name="Aoki S."/>
            <person name="Ashton N."/>
            <person name="Barbazuk W.B."/>
            <person name="Barker E."/>
            <person name="Bennetzen J."/>
            <person name="Bezanilla M."/>
            <person name="Blankenship R."/>
            <person name="Cho S.H."/>
            <person name="Dutcher S."/>
            <person name="Estelle M."/>
            <person name="Fawcett J.A."/>
            <person name="Gundlach H."/>
            <person name="Hanada K."/>
            <person name="Heyl A."/>
            <person name="Hicks K.A."/>
            <person name="Hugh J."/>
            <person name="Lohr M."/>
            <person name="Mayer K."/>
            <person name="Melkozernov A."/>
            <person name="Murata T."/>
            <person name="Nelson D."/>
            <person name="Pils B."/>
            <person name="Prigge M."/>
            <person name="Reiss B."/>
            <person name="Renner T."/>
            <person name="Rombauts S."/>
            <person name="Rushton P."/>
            <person name="Sanderfoot A."/>
            <person name="Schween G."/>
            <person name="Shiu S.-H."/>
            <person name="Stueber K."/>
            <person name="Theodoulou F.L."/>
            <person name="Tu H."/>
            <person name="Van de Peer Y."/>
            <person name="Verrier P.J."/>
            <person name="Waters E."/>
            <person name="Wood A."/>
            <person name="Yang L."/>
            <person name="Cove D."/>
            <person name="Cuming A."/>
            <person name="Hasebe M."/>
            <person name="Lucas S."/>
            <person name="Mishler D.B."/>
            <person name="Reski R."/>
            <person name="Grigoriev I."/>
            <person name="Quatrano R.S."/>
            <person name="Boore J.L."/>
        </authorList>
    </citation>
    <scope>NUCLEOTIDE SEQUENCE [LARGE SCALE GENOMIC DNA]</scope>
    <source>
        <strain evidence="5 6">cv. Gransden 2004</strain>
    </source>
</reference>
<evidence type="ECO:0000256" key="1">
    <source>
        <dbReference type="ARBA" id="ARBA00004123"/>
    </source>
</evidence>
<dbReference type="EnsemblPlants" id="Pp3c16_8090V3.2">
    <property type="protein sequence ID" value="Pp3c16_8090V3.2"/>
    <property type="gene ID" value="Pp3c16_8090"/>
</dbReference>
<dbReference type="InterPro" id="IPR036638">
    <property type="entry name" value="HLH_DNA-bd_sf"/>
</dbReference>
<dbReference type="EMBL" id="ABEU02000016">
    <property type="protein sequence ID" value="PNR37535.1"/>
    <property type="molecule type" value="Genomic_DNA"/>
</dbReference>
<evidence type="ECO:0000313" key="5">
    <source>
        <dbReference type="EnsemblPlants" id="Pp3c16_8090V3.1"/>
    </source>
</evidence>
<accession>A0A2K1J7L6</accession>
<evidence type="ECO:0000256" key="2">
    <source>
        <dbReference type="ARBA" id="ARBA00023242"/>
    </source>
</evidence>
<dbReference type="PROSITE" id="PS51671">
    <property type="entry name" value="ACT"/>
    <property type="match status" value="1"/>
</dbReference>
<dbReference type="EnsemblPlants" id="Pp3c16_8090V3.8">
    <property type="protein sequence ID" value="Pp3c16_8090V3.8"/>
    <property type="gene ID" value="Pp3c16_8090"/>
</dbReference>
<dbReference type="Gramene" id="Pp3c16_8090V3.13">
    <property type="protein sequence ID" value="Pp3c16_8090V3.13"/>
    <property type="gene ID" value="Pp3c16_8090"/>
</dbReference>
<evidence type="ECO:0000313" key="6">
    <source>
        <dbReference type="Proteomes" id="UP000006727"/>
    </source>
</evidence>
<dbReference type="EnsemblPlants" id="Pp3c16_8090V3.4">
    <property type="protein sequence ID" value="Pp3c16_8090V3.4"/>
    <property type="gene ID" value="Pp3c16_8090"/>
</dbReference>
<dbReference type="CDD" id="cd04873">
    <property type="entry name" value="ACT_UUR-ACR-like"/>
    <property type="match status" value="1"/>
</dbReference>
<dbReference type="EnsemblPlants" id="Pp3c16_8090V3.9">
    <property type="protein sequence ID" value="Pp3c16_8090V3.9"/>
    <property type="gene ID" value="Pp3c16_8090"/>
</dbReference>
<dbReference type="EnsemblPlants" id="Pp3c16_8090V3.3">
    <property type="protein sequence ID" value="Pp3c16_8090V3.3"/>
    <property type="gene ID" value="Pp3c16_8090"/>
</dbReference>
<dbReference type="RefSeq" id="XP_024399439.1">
    <property type="nucleotide sequence ID" value="XM_024543671.2"/>
</dbReference>
<keyword evidence="6" id="KW-1185">Reference proteome</keyword>
<reference evidence="5" key="3">
    <citation type="submission" date="2020-12" db="UniProtKB">
        <authorList>
            <consortium name="EnsemblPlants"/>
        </authorList>
    </citation>
    <scope>IDENTIFICATION</scope>
</reference>
<keyword evidence="2" id="KW-0539">Nucleus</keyword>
<dbReference type="PANTHER" id="PTHR31945">
    <property type="entry name" value="TRANSCRIPTION FACTOR SCREAM2-RELATED"/>
    <property type="match status" value="1"/>
</dbReference>
<dbReference type="GO" id="GO:0005634">
    <property type="term" value="C:nucleus"/>
    <property type="evidence" value="ECO:0007669"/>
    <property type="project" value="UniProtKB-SubCell"/>
</dbReference>
<comment type="subcellular location">
    <subcellularLocation>
        <location evidence="1">Nucleus</location>
    </subcellularLocation>
</comment>
<dbReference type="Gene3D" id="4.10.280.10">
    <property type="entry name" value="Helix-loop-helix DNA-binding domain"/>
    <property type="match status" value="1"/>
</dbReference>
<dbReference type="Gramene" id="Pp3c16_8090V3.10">
    <property type="protein sequence ID" value="Pp3c16_8090V3.10"/>
    <property type="gene ID" value="Pp3c16_8090"/>
</dbReference>
<dbReference type="PANTHER" id="PTHR31945:SF11">
    <property type="entry name" value="TRANSCRIPTION FACTOR ABORTED MICROSPORES"/>
    <property type="match status" value="1"/>
</dbReference>
<evidence type="ECO:0000259" key="3">
    <source>
        <dbReference type="PROSITE" id="PS51671"/>
    </source>
</evidence>
<dbReference type="AlphaFoldDB" id="A0A2K1J7L6"/>
<name>A0A2K1J7L6_PHYPA</name>
<dbReference type="Proteomes" id="UP000006727">
    <property type="component" value="Chromosome 16"/>
</dbReference>
<protein>
    <recommendedName>
        <fullName evidence="3">ACT domain-containing protein</fullName>
    </recommendedName>
</protein>
<dbReference type="Gramene" id="Pp3c16_8090V3.9">
    <property type="protein sequence ID" value="Pp3c16_8090V3.9"/>
    <property type="gene ID" value="Pp3c16_8090"/>
</dbReference>
<feature type="domain" description="ACT" evidence="3">
    <location>
        <begin position="169"/>
        <end position="251"/>
    </location>
</feature>
<proteinExistence type="predicted"/>
<dbReference type="GeneID" id="112293805"/>
<dbReference type="SUPFAM" id="SSF47459">
    <property type="entry name" value="HLH, helix-loop-helix DNA-binding domain"/>
    <property type="match status" value="1"/>
</dbReference>
<dbReference type="Gramene" id="Pp3c16_8090V3.3">
    <property type="protein sequence ID" value="Pp3c16_8090V3.3"/>
    <property type="gene ID" value="Pp3c16_8090"/>
</dbReference>
<dbReference type="InterPro" id="IPR054502">
    <property type="entry name" value="bHLH-TF_ACT-like_plant"/>
</dbReference>
<dbReference type="Gramene" id="Pp3c16_8090V3.4">
    <property type="protein sequence ID" value="Pp3c16_8090V3.4"/>
    <property type="gene ID" value="Pp3c16_8090"/>
</dbReference>
<dbReference type="EnsemblPlants" id="Pp3c16_8090V3.13">
    <property type="protein sequence ID" value="Pp3c16_8090V3.13"/>
    <property type="gene ID" value="Pp3c16_8090"/>
</dbReference>
<dbReference type="Pfam" id="PF22754">
    <property type="entry name" value="bHLH-TF_ACT-like_plant"/>
    <property type="match status" value="1"/>
</dbReference>
<dbReference type="EnsemblPlants" id="Pp3c16_8090V3.10">
    <property type="protein sequence ID" value="Pp3c16_8090V3.10"/>
    <property type="gene ID" value="Pp3c16_8090"/>
</dbReference>
<dbReference type="InterPro" id="IPR051358">
    <property type="entry name" value="TF_AMS/ICE1/BHLH6-like"/>
</dbReference>
<organism evidence="4">
    <name type="scientific">Physcomitrium patens</name>
    <name type="common">Spreading-leaved earth moss</name>
    <name type="synonym">Physcomitrella patens</name>
    <dbReference type="NCBI Taxonomy" id="3218"/>
    <lineage>
        <taxon>Eukaryota</taxon>
        <taxon>Viridiplantae</taxon>
        <taxon>Streptophyta</taxon>
        <taxon>Embryophyta</taxon>
        <taxon>Bryophyta</taxon>
        <taxon>Bryophytina</taxon>
        <taxon>Bryopsida</taxon>
        <taxon>Funariidae</taxon>
        <taxon>Funariales</taxon>
        <taxon>Funariaceae</taxon>
        <taxon>Physcomitrium</taxon>
    </lineage>
</organism>
<dbReference type="EnsemblPlants" id="Pp3c16_8090V3.1">
    <property type="protein sequence ID" value="Pp3c16_8090V3.1"/>
    <property type="gene ID" value="Pp3c16_8090"/>
</dbReference>
<dbReference type="Gramene" id="Pp3c16_8090V3.2">
    <property type="protein sequence ID" value="Pp3c16_8090V3.2"/>
    <property type="gene ID" value="Pp3c16_8090"/>
</dbReference>
<dbReference type="STRING" id="3218.A0A2K1J7L6"/>
<dbReference type="PaxDb" id="3218-PP1S194_138V6.1"/>